<organism evidence="8 9">
    <name type="scientific">Desulfobotulus pelophilus</name>
    <dbReference type="NCBI Taxonomy" id="2823377"/>
    <lineage>
        <taxon>Bacteria</taxon>
        <taxon>Pseudomonadati</taxon>
        <taxon>Thermodesulfobacteriota</taxon>
        <taxon>Desulfobacteria</taxon>
        <taxon>Desulfobacterales</taxon>
        <taxon>Desulfobacteraceae</taxon>
        <taxon>Desulfobotulus</taxon>
    </lineage>
</organism>
<dbReference type="CDD" id="cd00130">
    <property type="entry name" value="PAS"/>
    <property type="match status" value="2"/>
</dbReference>
<dbReference type="PANTHER" id="PTHR43065">
    <property type="entry name" value="SENSOR HISTIDINE KINASE"/>
    <property type="match status" value="1"/>
</dbReference>
<feature type="region of interest" description="Disordered" evidence="5">
    <location>
        <begin position="1"/>
        <end position="24"/>
    </location>
</feature>
<dbReference type="InterPro" id="IPR036097">
    <property type="entry name" value="HisK_dim/P_sf"/>
</dbReference>
<evidence type="ECO:0000313" key="8">
    <source>
        <dbReference type="EMBL" id="MCW7752907.1"/>
    </source>
</evidence>
<dbReference type="InterPro" id="IPR004358">
    <property type="entry name" value="Sig_transdc_His_kin-like_C"/>
</dbReference>
<dbReference type="NCBIfam" id="TIGR00229">
    <property type="entry name" value="sensory_box"/>
    <property type="match status" value="2"/>
</dbReference>
<dbReference type="PROSITE" id="PS50109">
    <property type="entry name" value="HIS_KIN"/>
    <property type="match status" value="1"/>
</dbReference>
<dbReference type="Gene3D" id="1.10.287.130">
    <property type="match status" value="1"/>
</dbReference>
<dbReference type="PRINTS" id="PR00344">
    <property type="entry name" value="BCTRLSENSOR"/>
</dbReference>
<feature type="domain" description="Histidine kinase" evidence="6">
    <location>
        <begin position="299"/>
        <end position="523"/>
    </location>
</feature>
<dbReference type="RefSeq" id="WP_265423767.1">
    <property type="nucleotide sequence ID" value="NZ_JAPFPW010000002.1"/>
</dbReference>
<sequence length="671" mass="75286">MKPHDANPPAQSSPSLSQEEEMTRLSKTLAEKDADLARLRQDKAHLKAIIEHSPDIIMRFDQNFRHLFISRAIEKVYPMAAAEYIGKTHGELGFSHEECQFCEHILQKAFFSGEPMEGEIPFRGIYGQRIFNWRLIPEYGSSGKVDTVLCLARDITAQRTAEKSYAALFATMPYGFALHEIIRNEQGEAVDYRFLTVNPAFERLTGLPQKRITGKRVLEILPDTEPEWIERYGRVLAGDSPMHFESFSAAMAKHYEVTAYALSSETFVTLFHDISERKKLLAQLSHSQKMQAVGRLAGGVAHDFNNKLNIISGYAEFAQGLLEPSHPAHQDLDEILKASRSATELTRQLLTFARKEEDACPAIIQVNAVIQNMLNMLQRLIGENVRLVWRPGENLRPLCMDPSHLDQVLVNLCINARDAVGQEGRIIIETRNSHISPAESCEIPDLSSGEYVQISITDDGCGMSREVMEQVFEPFFTTKKKGEGTGLGLATVYGIIHRYKGVIRVYSETDVGTVFSIFLPAHQGKYHEPDREIPDPATRIGRETLILVEDDPALLALNQAMLERLGYTVLPATLPGDALRMAEASAGTLTMLITDVIMPEMNGPTLARTMTEHFPGLHVLFVSGYTKNMLCQQGLVTEDIHFLQKPFSFQELARKVREILDREGNSTHACF</sequence>
<keyword evidence="3 4" id="KW-0597">Phosphoprotein</keyword>
<feature type="domain" description="Response regulatory" evidence="7">
    <location>
        <begin position="544"/>
        <end position="660"/>
    </location>
</feature>
<dbReference type="SMART" id="SM00091">
    <property type="entry name" value="PAS"/>
    <property type="match status" value="2"/>
</dbReference>
<dbReference type="EMBL" id="JAPFPW010000002">
    <property type="protein sequence ID" value="MCW7752907.1"/>
    <property type="molecule type" value="Genomic_DNA"/>
</dbReference>
<dbReference type="SUPFAM" id="SSF52172">
    <property type="entry name" value="CheY-like"/>
    <property type="match status" value="1"/>
</dbReference>
<dbReference type="PANTHER" id="PTHR43065:SF42">
    <property type="entry name" value="TWO-COMPONENT SENSOR PPRA"/>
    <property type="match status" value="1"/>
</dbReference>
<dbReference type="EC" id="2.7.13.3" evidence="2"/>
<dbReference type="Gene3D" id="3.40.50.2300">
    <property type="match status" value="1"/>
</dbReference>
<evidence type="ECO:0000259" key="7">
    <source>
        <dbReference type="PROSITE" id="PS50110"/>
    </source>
</evidence>
<feature type="modified residue" description="4-aspartylphosphate" evidence="4">
    <location>
        <position position="595"/>
    </location>
</feature>
<evidence type="ECO:0000259" key="6">
    <source>
        <dbReference type="PROSITE" id="PS50109"/>
    </source>
</evidence>
<dbReference type="InterPro" id="IPR035965">
    <property type="entry name" value="PAS-like_dom_sf"/>
</dbReference>
<dbReference type="Pfam" id="PF02518">
    <property type="entry name" value="HATPase_c"/>
    <property type="match status" value="1"/>
</dbReference>
<comment type="caution">
    <text evidence="8">The sequence shown here is derived from an EMBL/GenBank/DDBJ whole genome shotgun (WGS) entry which is preliminary data.</text>
</comment>
<dbReference type="InterPro" id="IPR013656">
    <property type="entry name" value="PAS_4"/>
</dbReference>
<evidence type="ECO:0000313" key="9">
    <source>
        <dbReference type="Proteomes" id="UP001209681"/>
    </source>
</evidence>
<dbReference type="InterPro" id="IPR001789">
    <property type="entry name" value="Sig_transdc_resp-reg_receiver"/>
</dbReference>
<proteinExistence type="predicted"/>
<reference evidence="8 9" key="1">
    <citation type="submission" date="2022-11" db="EMBL/GenBank/DDBJ databases">
        <title>Desulfobotulus tamanensis H1 sp. nov. - anaerobic, alkaliphilic, sulphate reducing bacterium isolated from terrestrial mud volcano.</title>
        <authorList>
            <person name="Frolova A."/>
            <person name="Merkel A.Y."/>
            <person name="Slobodkin A.I."/>
        </authorList>
    </citation>
    <scope>NUCLEOTIDE SEQUENCE [LARGE SCALE GENOMIC DNA]</scope>
    <source>
        <strain evidence="8 9">H1</strain>
    </source>
</reference>
<keyword evidence="9" id="KW-1185">Reference proteome</keyword>
<protein>
    <recommendedName>
        <fullName evidence="2">histidine kinase</fullName>
        <ecNumber evidence="2">2.7.13.3</ecNumber>
    </recommendedName>
</protein>
<dbReference type="SMART" id="SM00448">
    <property type="entry name" value="REC"/>
    <property type="match status" value="1"/>
</dbReference>
<dbReference type="InterPro" id="IPR005467">
    <property type="entry name" value="His_kinase_dom"/>
</dbReference>
<dbReference type="Proteomes" id="UP001209681">
    <property type="component" value="Unassembled WGS sequence"/>
</dbReference>
<dbReference type="SMART" id="SM00387">
    <property type="entry name" value="HATPase_c"/>
    <property type="match status" value="1"/>
</dbReference>
<dbReference type="PROSITE" id="PS50110">
    <property type="entry name" value="RESPONSE_REGULATORY"/>
    <property type="match status" value="1"/>
</dbReference>
<dbReference type="SUPFAM" id="SSF55785">
    <property type="entry name" value="PYP-like sensor domain (PAS domain)"/>
    <property type="match status" value="2"/>
</dbReference>
<dbReference type="InterPro" id="IPR003661">
    <property type="entry name" value="HisK_dim/P_dom"/>
</dbReference>
<dbReference type="InterPro" id="IPR003594">
    <property type="entry name" value="HATPase_dom"/>
</dbReference>
<dbReference type="Gene3D" id="3.30.565.10">
    <property type="entry name" value="Histidine kinase-like ATPase, C-terminal domain"/>
    <property type="match status" value="1"/>
</dbReference>
<comment type="catalytic activity">
    <reaction evidence="1">
        <text>ATP + protein L-histidine = ADP + protein N-phospho-L-histidine.</text>
        <dbReference type="EC" id="2.7.13.3"/>
    </reaction>
</comment>
<dbReference type="Pfam" id="PF00512">
    <property type="entry name" value="HisKA"/>
    <property type="match status" value="1"/>
</dbReference>
<name>A0ABT3N619_9BACT</name>
<dbReference type="SUPFAM" id="SSF47384">
    <property type="entry name" value="Homodimeric domain of signal transducing histidine kinase"/>
    <property type="match status" value="1"/>
</dbReference>
<dbReference type="Pfam" id="PF08448">
    <property type="entry name" value="PAS_4"/>
    <property type="match status" value="2"/>
</dbReference>
<dbReference type="Pfam" id="PF00072">
    <property type="entry name" value="Response_reg"/>
    <property type="match status" value="1"/>
</dbReference>
<dbReference type="InterPro" id="IPR000014">
    <property type="entry name" value="PAS"/>
</dbReference>
<dbReference type="InterPro" id="IPR036890">
    <property type="entry name" value="HATPase_C_sf"/>
</dbReference>
<evidence type="ECO:0000256" key="3">
    <source>
        <dbReference type="ARBA" id="ARBA00022553"/>
    </source>
</evidence>
<dbReference type="SMART" id="SM00388">
    <property type="entry name" value="HisKA"/>
    <property type="match status" value="1"/>
</dbReference>
<dbReference type="Gene3D" id="3.30.450.20">
    <property type="entry name" value="PAS domain"/>
    <property type="match status" value="2"/>
</dbReference>
<evidence type="ECO:0000256" key="4">
    <source>
        <dbReference type="PROSITE-ProRule" id="PRU00169"/>
    </source>
</evidence>
<dbReference type="SUPFAM" id="SSF55874">
    <property type="entry name" value="ATPase domain of HSP90 chaperone/DNA topoisomerase II/histidine kinase"/>
    <property type="match status" value="1"/>
</dbReference>
<accession>A0ABT3N619</accession>
<dbReference type="CDD" id="cd00082">
    <property type="entry name" value="HisKA"/>
    <property type="match status" value="1"/>
</dbReference>
<evidence type="ECO:0000256" key="5">
    <source>
        <dbReference type="SAM" id="MobiDB-lite"/>
    </source>
</evidence>
<gene>
    <name evidence="8" type="ORF">OOT00_02795</name>
</gene>
<evidence type="ECO:0000256" key="2">
    <source>
        <dbReference type="ARBA" id="ARBA00012438"/>
    </source>
</evidence>
<dbReference type="InterPro" id="IPR011006">
    <property type="entry name" value="CheY-like_superfamily"/>
</dbReference>
<evidence type="ECO:0000256" key="1">
    <source>
        <dbReference type="ARBA" id="ARBA00000085"/>
    </source>
</evidence>